<accession>A0A3B0MM23</accession>
<protein>
    <submittedName>
        <fullName evidence="1">Uncharacterized protein</fullName>
    </submittedName>
</protein>
<dbReference type="EMBL" id="UFQR01000015">
    <property type="protein sequence ID" value="SSW96414.1"/>
    <property type="molecule type" value="Genomic_DNA"/>
</dbReference>
<dbReference type="AlphaFoldDB" id="A0A3B0MM23"/>
<organism evidence="1">
    <name type="scientific">Arsenophonus endosymbiont of Trialeurodes vaporariorum</name>
    <dbReference type="NCBI Taxonomy" id="235567"/>
    <lineage>
        <taxon>Bacteria</taxon>
        <taxon>Pseudomonadati</taxon>
        <taxon>Pseudomonadota</taxon>
        <taxon>Gammaproteobacteria</taxon>
        <taxon>Enterobacterales</taxon>
        <taxon>Morganellaceae</taxon>
        <taxon>Arsenophonus</taxon>
    </lineage>
</organism>
<gene>
    <name evidence="1" type="ORF">ARTV_2822</name>
</gene>
<reference evidence="1" key="1">
    <citation type="submission" date="2018-04" db="EMBL/GenBank/DDBJ databases">
        <authorList>
            <person name="Go L.Y."/>
            <person name="Mitchell J.A."/>
        </authorList>
    </citation>
    <scope>NUCLEOTIDE SEQUENCE</scope>
    <source>
        <strain evidence="1">ARTV</strain>
    </source>
</reference>
<name>A0A3B0MM23_9GAMM</name>
<evidence type="ECO:0000313" key="1">
    <source>
        <dbReference type="EMBL" id="SSW96414.1"/>
    </source>
</evidence>
<sequence>MSVKIVGLDGKPLINPQQQKMRALVWGSLVPYDAAEIFSDQLAYWQPALWSPDNEINLYRDRIVSRVCDLARNDGWAESGMPLPYRLSIRTD</sequence>
<proteinExistence type="predicted"/>